<dbReference type="AlphaFoldDB" id="A0A8J3CQA6"/>
<proteinExistence type="predicted"/>
<dbReference type="InterPro" id="IPR050834">
    <property type="entry name" value="Glycosyltransf_2"/>
</dbReference>
<dbReference type="RefSeq" id="WP_189495210.1">
    <property type="nucleotide sequence ID" value="NZ_BMZH01000002.1"/>
</dbReference>
<sequence>MPKPNAKPELSVIMCTYSPRPDLLVRSLRALASQTLDTSRYELIIVDNNSKPPLDKARLERLAGREIKLVVEMRQGLTFGRVCGFETARADRVCFIDDDNEINPAYLETVLAIAAMEPNLGVFGGICHGVLEGRAGWFKKSLLPHLGVRNIGLIERTGEGHEWGEHEPIGAGIVVRREVGQLYCDFVNNVASAAGLGRTDGQLLSGEDSLLSRMSALLGFPVAYRPDLQLRHHITAPRLKLKYLSKLMEGHGRSYVILQRIMGHNIPAVPTEGMTRRLIVNFRHRLKNNGIRHALSDVYWDIGYARQTRLEAAEGDTLVDFFDGWTAPSRTT</sequence>
<gene>
    <name evidence="2" type="ORF">GCM10009069_05650</name>
</gene>
<evidence type="ECO:0000313" key="3">
    <source>
        <dbReference type="Proteomes" id="UP000634004"/>
    </source>
</evidence>
<reference evidence="2" key="2">
    <citation type="submission" date="2020-09" db="EMBL/GenBank/DDBJ databases">
        <authorList>
            <person name="Sun Q."/>
            <person name="Kim S."/>
        </authorList>
    </citation>
    <scope>NUCLEOTIDE SEQUENCE</scope>
    <source>
        <strain evidence="2">KCTC 32513</strain>
    </source>
</reference>
<dbReference type="CDD" id="cd00761">
    <property type="entry name" value="Glyco_tranf_GTA_type"/>
    <property type="match status" value="1"/>
</dbReference>
<reference evidence="2" key="1">
    <citation type="journal article" date="2014" name="Int. J. Syst. Evol. Microbiol.">
        <title>Complete genome sequence of Corynebacterium casei LMG S-19264T (=DSM 44701T), isolated from a smear-ripened cheese.</title>
        <authorList>
            <consortium name="US DOE Joint Genome Institute (JGI-PGF)"/>
            <person name="Walter F."/>
            <person name="Albersmeier A."/>
            <person name="Kalinowski J."/>
            <person name="Ruckert C."/>
        </authorList>
    </citation>
    <scope>NUCLEOTIDE SEQUENCE</scope>
    <source>
        <strain evidence="2">KCTC 32513</strain>
    </source>
</reference>
<dbReference type="PANTHER" id="PTHR43685:SF2">
    <property type="entry name" value="GLYCOSYLTRANSFERASE 2-LIKE DOMAIN-CONTAINING PROTEIN"/>
    <property type="match status" value="1"/>
</dbReference>
<dbReference type="PANTHER" id="PTHR43685">
    <property type="entry name" value="GLYCOSYLTRANSFERASE"/>
    <property type="match status" value="1"/>
</dbReference>
<dbReference type="InterPro" id="IPR001173">
    <property type="entry name" value="Glyco_trans_2-like"/>
</dbReference>
<dbReference type="SUPFAM" id="SSF53448">
    <property type="entry name" value="Nucleotide-diphospho-sugar transferases"/>
    <property type="match status" value="1"/>
</dbReference>
<accession>A0A8J3CQA6</accession>
<evidence type="ECO:0000313" key="2">
    <source>
        <dbReference type="EMBL" id="GHA85377.1"/>
    </source>
</evidence>
<dbReference type="Proteomes" id="UP000634004">
    <property type="component" value="Unassembled WGS sequence"/>
</dbReference>
<dbReference type="InterPro" id="IPR029044">
    <property type="entry name" value="Nucleotide-diphossugar_trans"/>
</dbReference>
<dbReference type="Gene3D" id="3.90.550.10">
    <property type="entry name" value="Spore Coat Polysaccharide Biosynthesis Protein SpsA, Chain A"/>
    <property type="match status" value="1"/>
</dbReference>
<evidence type="ECO:0000259" key="1">
    <source>
        <dbReference type="Pfam" id="PF00535"/>
    </source>
</evidence>
<dbReference type="EMBL" id="BMZH01000002">
    <property type="protein sequence ID" value="GHA85377.1"/>
    <property type="molecule type" value="Genomic_DNA"/>
</dbReference>
<protein>
    <recommendedName>
        <fullName evidence="1">Glycosyltransferase 2-like domain-containing protein</fullName>
    </recommendedName>
</protein>
<name>A0A8J3CQA6_9PROT</name>
<keyword evidence="3" id="KW-1185">Reference proteome</keyword>
<comment type="caution">
    <text evidence="2">The sequence shown here is derived from an EMBL/GenBank/DDBJ whole genome shotgun (WGS) entry which is preliminary data.</text>
</comment>
<dbReference type="Pfam" id="PF00535">
    <property type="entry name" value="Glycos_transf_2"/>
    <property type="match status" value="1"/>
</dbReference>
<organism evidence="2 3">
    <name type="scientific">Algimonas arctica</name>
    <dbReference type="NCBI Taxonomy" id="1479486"/>
    <lineage>
        <taxon>Bacteria</taxon>
        <taxon>Pseudomonadati</taxon>
        <taxon>Pseudomonadota</taxon>
        <taxon>Alphaproteobacteria</taxon>
        <taxon>Maricaulales</taxon>
        <taxon>Robiginitomaculaceae</taxon>
        <taxon>Algimonas</taxon>
    </lineage>
</organism>
<feature type="domain" description="Glycosyltransferase 2-like" evidence="1">
    <location>
        <begin position="11"/>
        <end position="140"/>
    </location>
</feature>